<dbReference type="OrthoDB" id="5292990at2"/>
<proteinExistence type="predicted"/>
<accession>A0A150WKB9</accession>
<keyword evidence="2" id="KW-1185">Reference proteome</keyword>
<dbReference type="AlphaFoldDB" id="A0A150WKB9"/>
<evidence type="ECO:0000313" key="2">
    <source>
        <dbReference type="Proteomes" id="UP000075320"/>
    </source>
</evidence>
<dbReference type="EMBL" id="LUKE01000003">
    <property type="protein sequence ID" value="KYG64073.1"/>
    <property type="molecule type" value="Genomic_DNA"/>
</dbReference>
<evidence type="ECO:0000313" key="1">
    <source>
        <dbReference type="EMBL" id="KYG64073.1"/>
    </source>
</evidence>
<protein>
    <submittedName>
        <fullName evidence="1">Uncharacterized protein</fullName>
    </submittedName>
</protein>
<sequence>MTDRSFATVLENCTLVTIQNQLVSHSSDLPTLGNAYLPELQIDLGALVLINSIGVRQFQNWIGGIECDNIKLLYCTPIFVHQLNLVHKFLPSHCKVESFFVPYYSETSMEEKLVLYNRNVEFEWGGGELVLNKPFVLDSSGLPMEIDVQSDRYFDFLKEYF</sequence>
<name>A0A150WKB9_BDEBC</name>
<dbReference type="RefSeq" id="WP_061836039.1">
    <property type="nucleotide sequence ID" value="NZ_LUKE01000003.1"/>
</dbReference>
<organism evidence="1 2">
    <name type="scientific">Bdellovibrio bacteriovorus</name>
    <dbReference type="NCBI Taxonomy" id="959"/>
    <lineage>
        <taxon>Bacteria</taxon>
        <taxon>Pseudomonadati</taxon>
        <taxon>Bdellovibrionota</taxon>
        <taxon>Bdellovibrionia</taxon>
        <taxon>Bdellovibrionales</taxon>
        <taxon>Pseudobdellovibrionaceae</taxon>
        <taxon>Bdellovibrio</taxon>
    </lineage>
</organism>
<gene>
    <name evidence="1" type="ORF">AZI86_14820</name>
</gene>
<reference evidence="1 2" key="1">
    <citation type="submission" date="2016-03" db="EMBL/GenBank/DDBJ databases">
        <authorList>
            <person name="Ploux O."/>
        </authorList>
    </citation>
    <scope>NUCLEOTIDE SEQUENCE [LARGE SCALE GENOMIC DNA]</scope>
    <source>
        <strain evidence="1 2">R0</strain>
    </source>
</reference>
<dbReference type="Proteomes" id="UP000075320">
    <property type="component" value="Unassembled WGS sequence"/>
</dbReference>
<comment type="caution">
    <text evidence="1">The sequence shown here is derived from an EMBL/GenBank/DDBJ whole genome shotgun (WGS) entry which is preliminary data.</text>
</comment>